<feature type="region of interest" description="Disordered" evidence="1">
    <location>
        <begin position="47"/>
        <end position="107"/>
    </location>
</feature>
<protein>
    <submittedName>
        <fullName evidence="2">Uncharacterized protein</fullName>
    </submittedName>
</protein>
<evidence type="ECO:0000313" key="3">
    <source>
        <dbReference type="Proteomes" id="UP000319663"/>
    </source>
</evidence>
<comment type="caution">
    <text evidence="2">The sequence shown here is derived from an EMBL/GenBank/DDBJ whole genome shotgun (WGS) entry which is preliminary data.</text>
</comment>
<feature type="compositionally biased region" description="Basic and acidic residues" evidence="1">
    <location>
        <begin position="314"/>
        <end position="332"/>
    </location>
</feature>
<evidence type="ECO:0000313" key="2">
    <source>
        <dbReference type="EMBL" id="TQB76090.1"/>
    </source>
</evidence>
<feature type="compositionally biased region" description="Low complexity" evidence="1">
    <location>
        <begin position="86"/>
        <end position="95"/>
    </location>
</feature>
<name>A0A507R3L0_MONPU</name>
<dbReference type="EMBL" id="VIFY01000012">
    <property type="protein sequence ID" value="TQB76090.1"/>
    <property type="molecule type" value="Genomic_DNA"/>
</dbReference>
<gene>
    <name evidence="2" type="ORF">MPDQ_000854</name>
</gene>
<reference evidence="2 3" key="1">
    <citation type="submission" date="2019-06" db="EMBL/GenBank/DDBJ databases">
        <title>Wine fermentation using esterase from Monascus purpureus.</title>
        <authorList>
            <person name="Geng C."/>
            <person name="Zhang Y."/>
        </authorList>
    </citation>
    <scope>NUCLEOTIDE SEQUENCE [LARGE SCALE GENOMIC DNA]</scope>
    <source>
        <strain evidence="2">HQ1</strain>
    </source>
</reference>
<feature type="region of interest" description="Disordered" evidence="1">
    <location>
        <begin position="153"/>
        <end position="184"/>
    </location>
</feature>
<feature type="compositionally biased region" description="Low complexity" evidence="1">
    <location>
        <begin position="168"/>
        <end position="182"/>
    </location>
</feature>
<keyword evidence="3" id="KW-1185">Reference proteome</keyword>
<proteinExistence type="predicted"/>
<feature type="compositionally biased region" description="Low complexity" evidence="1">
    <location>
        <begin position="57"/>
        <end position="75"/>
    </location>
</feature>
<dbReference type="AlphaFoldDB" id="A0A507R3L0"/>
<accession>A0A507R3L0</accession>
<sequence>MPVVKLRRPTERPVDAPQKNRLVETSQDSAEFGRWRKRNEWRLQPGLDADEDRVMADSDSSLVSPLSSRCPSPRSFYRLPQKPASRSRSSFFRPTQQPPTSVPSPYDKRLSITTLTRKLHEHTLNNPEIVEDQPLSPTTDVIHTPAKFPGYFLTPPDTDQDDEGFYDSSSITSSQPSTPQSPFLCPTSVPPEYQLSDRSRELSPISASVAFPDKQSVRTKRQQISRFQCGANTAIDAVRRAMEEEALEVDTLGEDECHPNSLPPQLSPRRKSKRSRSRPAGVYELSIPEPGTYELTVSESRSRRTSSSYAPSSHRIDKSYGRDLRKRSEQGLRRKSLVSAALASVVERSHSPA</sequence>
<feature type="region of interest" description="Disordered" evidence="1">
    <location>
        <begin position="1"/>
        <end position="29"/>
    </location>
</feature>
<feature type="compositionally biased region" description="Basic residues" evidence="1">
    <location>
        <begin position="268"/>
        <end position="277"/>
    </location>
</feature>
<evidence type="ECO:0000256" key="1">
    <source>
        <dbReference type="SAM" id="MobiDB-lite"/>
    </source>
</evidence>
<organism evidence="2 3">
    <name type="scientific">Monascus purpureus</name>
    <name type="common">Red mold</name>
    <name type="synonym">Monascus anka</name>
    <dbReference type="NCBI Taxonomy" id="5098"/>
    <lineage>
        <taxon>Eukaryota</taxon>
        <taxon>Fungi</taxon>
        <taxon>Dikarya</taxon>
        <taxon>Ascomycota</taxon>
        <taxon>Pezizomycotina</taxon>
        <taxon>Eurotiomycetes</taxon>
        <taxon>Eurotiomycetidae</taxon>
        <taxon>Eurotiales</taxon>
        <taxon>Aspergillaceae</taxon>
        <taxon>Monascus</taxon>
    </lineage>
</organism>
<feature type="region of interest" description="Disordered" evidence="1">
    <location>
        <begin position="249"/>
        <end position="333"/>
    </location>
</feature>
<dbReference type="Proteomes" id="UP000319663">
    <property type="component" value="Unassembled WGS sequence"/>
</dbReference>